<gene>
    <name evidence="1" type="ORF">QE152_g1274</name>
</gene>
<dbReference type="Proteomes" id="UP001458880">
    <property type="component" value="Unassembled WGS sequence"/>
</dbReference>
<dbReference type="EMBL" id="JASPKY010000007">
    <property type="protein sequence ID" value="KAK9754456.1"/>
    <property type="molecule type" value="Genomic_DNA"/>
</dbReference>
<protein>
    <submittedName>
        <fullName evidence="1">Uncharacterized protein</fullName>
    </submittedName>
</protein>
<proteinExistence type="predicted"/>
<comment type="caution">
    <text evidence="1">The sequence shown here is derived from an EMBL/GenBank/DDBJ whole genome shotgun (WGS) entry which is preliminary data.</text>
</comment>
<sequence>MPTTANGDRIQKKDFNKLVLLGYLAFLDIDEPYIVIDQHLNICQQSSFAESNVWNETEWNNEELRYISNRKDYFFAVSEVK</sequence>
<reference evidence="1 2" key="1">
    <citation type="journal article" date="2024" name="BMC Genomics">
        <title>De novo assembly and annotation of Popillia japonica's genome with initial clues to its potential as an invasive pest.</title>
        <authorList>
            <person name="Cucini C."/>
            <person name="Boschi S."/>
            <person name="Funari R."/>
            <person name="Cardaioli E."/>
            <person name="Iannotti N."/>
            <person name="Marturano G."/>
            <person name="Paoli F."/>
            <person name="Bruttini M."/>
            <person name="Carapelli A."/>
            <person name="Frati F."/>
            <person name="Nardi F."/>
        </authorList>
    </citation>
    <scope>NUCLEOTIDE SEQUENCE [LARGE SCALE GENOMIC DNA]</scope>
    <source>
        <strain evidence="1">DMR45628</strain>
    </source>
</reference>
<accession>A0AAW1N3D1</accession>
<dbReference type="AlphaFoldDB" id="A0AAW1N3D1"/>
<keyword evidence="2" id="KW-1185">Reference proteome</keyword>
<evidence type="ECO:0000313" key="2">
    <source>
        <dbReference type="Proteomes" id="UP001458880"/>
    </source>
</evidence>
<organism evidence="1 2">
    <name type="scientific">Popillia japonica</name>
    <name type="common">Japanese beetle</name>
    <dbReference type="NCBI Taxonomy" id="7064"/>
    <lineage>
        <taxon>Eukaryota</taxon>
        <taxon>Metazoa</taxon>
        <taxon>Ecdysozoa</taxon>
        <taxon>Arthropoda</taxon>
        <taxon>Hexapoda</taxon>
        <taxon>Insecta</taxon>
        <taxon>Pterygota</taxon>
        <taxon>Neoptera</taxon>
        <taxon>Endopterygota</taxon>
        <taxon>Coleoptera</taxon>
        <taxon>Polyphaga</taxon>
        <taxon>Scarabaeiformia</taxon>
        <taxon>Scarabaeidae</taxon>
        <taxon>Rutelinae</taxon>
        <taxon>Popillia</taxon>
    </lineage>
</organism>
<evidence type="ECO:0000313" key="1">
    <source>
        <dbReference type="EMBL" id="KAK9754456.1"/>
    </source>
</evidence>
<name>A0AAW1N3D1_POPJA</name>